<dbReference type="Proteomes" id="UP000187417">
    <property type="component" value="Unassembled WGS sequence"/>
</dbReference>
<dbReference type="Gene3D" id="3.40.50.12480">
    <property type="match status" value="1"/>
</dbReference>
<reference evidence="1 2" key="1">
    <citation type="journal article" date="2016" name="Nat. Biotechnol.">
        <title>Measurement of bacterial replication rates in microbial communities.</title>
        <authorList>
            <person name="Brown C.T."/>
            <person name="Olm M.R."/>
            <person name="Thomas B.C."/>
            <person name="Banfield J.F."/>
        </authorList>
    </citation>
    <scope>NUCLEOTIDE SEQUENCE [LARGE SCALE GENOMIC DNA]</scope>
    <source>
        <strain evidence="1">CAG:67_53_122</strain>
    </source>
</reference>
<dbReference type="PANTHER" id="PTHR45661:SF3">
    <property type="entry name" value="IG-LIKE DOMAIN-CONTAINING PROTEIN"/>
    <property type="match status" value="1"/>
</dbReference>
<dbReference type="Pfam" id="PF13306">
    <property type="entry name" value="LRR_5"/>
    <property type="match status" value="1"/>
</dbReference>
<gene>
    <name evidence="1" type="ORF">BHV66_05735</name>
</gene>
<dbReference type="PANTHER" id="PTHR45661">
    <property type="entry name" value="SURFACE ANTIGEN"/>
    <property type="match status" value="1"/>
</dbReference>
<accession>A0A1Q6F6A8</accession>
<protein>
    <recommendedName>
        <fullName evidence="3">Leucine-rich repeat domain-containing protein</fullName>
    </recommendedName>
</protein>
<dbReference type="SUPFAM" id="SSF52058">
    <property type="entry name" value="L domain-like"/>
    <property type="match status" value="1"/>
</dbReference>
<evidence type="ECO:0000313" key="1">
    <source>
        <dbReference type="EMBL" id="OKY94449.1"/>
    </source>
</evidence>
<dbReference type="STRING" id="28117.BHV66_05735"/>
<dbReference type="RefSeq" id="WP_278339270.1">
    <property type="nucleotide sequence ID" value="NZ_MNQH01000027.1"/>
</dbReference>
<dbReference type="InterPro" id="IPR026906">
    <property type="entry name" value="LRR_5"/>
</dbReference>
<comment type="caution">
    <text evidence="1">The sequence shown here is derived from an EMBL/GenBank/DDBJ whole genome shotgun (WGS) entry which is preliminary data.</text>
</comment>
<proteinExistence type="predicted"/>
<dbReference type="InterPro" id="IPR032675">
    <property type="entry name" value="LRR_dom_sf"/>
</dbReference>
<sequence>MDELFLGGFNDFQLMRRFLFWSLCFCLLFPVGLSSCDGSDSAAVIFGGTTGELTWTLTEDGVLTITGEGPMPDYRDGGTSETPPWYPHVNRISSLTIGEGVTRIGDYAFMLCSFVTEVVIPESVTSMGDWAFRFCQSLKRITFPDRMVRFGEWAFYENESLQSVCIPEGVTTIPSSAFARCHNLTCVIMPGSLQTICGGAFSQCHKLTDVTIPDGVTVIETGAFPSYLDMAVVTCLAVIPPELGKDNFGFPAKILYVPAGSVEVYRKNAVWREAFETIAALP</sequence>
<dbReference type="Gene3D" id="3.80.10.10">
    <property type="entry name" value="Ribonuclease Inhibitor"/>
    <property type="match status" value="1"/>
</dbReference>
<name>A0A1Q6F6A8_9BACT</name>
<organism evidence="1 2">
    <name type="scientific">Alistipes putredinis</name>
    <dbReference type="NCBI Taxonomy" id="28117"/>
    <lineage>
        <taxon>Bacteria</taxon>
        <taxon>Pseudomonadati</taxon>
        <taxon>Bacteroidota</taxon>
        <taxon>Bacteroidia</taxon>
        <taxon>Bacteroidales</taxon>
        <taxon>Rikenellaceae</taxon>
        <taxon>Alistipes</taxon>
    </lineage>
</organism>
<dbReference type="AlphaFoldDB" id="A0A1Q6F6A8"/>
<evidence type="ECO:0008006" key="3">
    <source>
        <dbReference type="Google" id="ProtNLM"/>
    </source>
</evidence>
<evidence type="ECO:0000313" key="2">
    <source>
        <dbReference type="Proteomes" id="UP000187417"/>
    </source>
</evidence>
<dbReference type="InterPro" id="IPR053139">
    <property type="entry name" value="Surface_bspA-like"/>
</dbReference>
<dbReference type="EMBL" id="MNQH01000027">
    <property type="protein sequence ID" value="OKY94449.1"/>
    <property type="molecule type" value="Genomic_DNA"/>
</dbReference>